<gene>
    <name evidence="1" type="ORF">MM415A02992_0010</name>
    <name evidence="2" type="ORF">MM415B02199_0008</name>
</gene>
<name>A0A6M3JT34_9ZZZZ</name>
<proteinExistence type="predicted"/>
<evidence type="ECO:0000313" key="2">
    <source>
        <dbReference type="EMBL" id="QJA85603.1"/>
    </source>
</evidence>
<sequence length="82" mass="9286">MSKPKPEFKHPIIAAINDLVGEHVVESGNPMITMLWKIVGADFPSMLRSLDDNDELCEKLIQRFREVTEPPIDSHAEELDPC</sequence>
<reference evidence="1" key="1">
    <citation type="submission" date="2020-03" db="EMBL/GenBank/DDBJ databases">
        <title>The deep terrestrial virosphere.</title>
        <authorList>
            <person name="Holmfeldt K."/>
            <person name="Nilsson E."/>
            <person name="Simone D."/>
            <person name="Lopez-Fernandez M."/>
            <person name="Wu X."/>
            <person name="de Brujin I."/>
            <person name="Lundin D."/>
            <person name="Andersson A."/>
            <person name="Bertilsson S."/>
            <person name="Dopson M."/>
        </authorList>
    </citation>
    <scope>NUCLEOTIDE SEQUENCE</scope>
    <source>
        <strain evidence="1">MM415A02992</strain>
        <strain evidence="2">MM415B02199</strain>
    </source>
</reference>
<evidence type="ECO:0000313" key="1">
    <source>
        <dbReference type="EMBL" id="QJA71897.1"/>
    </source>
</evidence>
<protein>
    <submittedName>
        <fullName evidence="1">Uncharacterized protein</fullName>
    </submittedName>
</protein>
<organism evidence="1">
    <name type="scientific">viral metagenome</name>
    <dbReference type="NCBI Taxonomy" id="1070528"/>
    <lineage>
        <taxon>unclassified sequences</taxon>
        <taxon>metagenomes</taxon>
        <taxon>organismal metagenomes</taxon>
    </lineage>
</organism>
<dbReference type="EMBL" id="MT142584">
    <property type="protein sequence ID" value="QJA85603.1"/>
    <property type="molecule type" value="Genomic_DNA"/>
</dbReference>
<dbReference type="EMBL" id="MT141908">
    <property type="protein sequence ID" value="QJA71897.1"/>
    <property type="molecule type" value="Genomic_DNA"/>
</dbReference>
<dbReference type="AlphaFoldDB" id="A0A6M3JT34"/>
<accession>A0A6M3JT34</accession>